<protein>
    <submittedName>
        <fullName evidence="2">LmbE family protein</fullName>
    </submittedName>
</protein>
<sequence>MAVIVFLHAHPDDESSQTAGTMARAAAEGHRVVEIFATNGDFGTPLEAADDAQEVLSVADHRRTEAAAAARVLGISRVEWLGYHDSGMTGWEQNDGEACFHRADIDEAARAVAAILDDEGADVLVGYDWHGGYGHPDHVKVHHVAHRAAELALERPRLLEQSMNRDRLRQLRDQALAAGASPDEVMDPDGPADDGNGFGIPASELHWQLELDDELLELKRRTMQCHASQSDVQGMLAMPLEHFRAFFGVESYREPGLEQELSSRWLFA</sequence>
<comment type="caution">
    <text evidence="2">The sequence shown here is derived from an EMBL/GenBank/DDBJ whole genome shotgun (WGS) entry which is preliminary data.</text>
</comment>
<dbReference type="PANTHER" id="PTHR12993">
    <property type="entry name" value="N-ACETYLGLUCOSAMINYL-PHOSPHATIDYLINOSITOL DE-N-ACETYLASE-RELATED"/>
    <property type="match status" value="1"/>
</dbReference>
<keyword evidence="1" id="KW-0862">Zinc</keyword>
<dbReference type="EMBL" id="ANHZ02000007">
    <property type="protein sequence ID" value="EME36990.1"/>
    <property type="molecule type" value="Genomic_DNA"/>
</dbReference>
<dbReference type="InterPro" id="IPR024078">
    <property type="entry name" value="LmbE-like_dom_sf"/>
</dbReference>
<dbReference type="SUPFAM" id="SSF102588">
    <property type="entry name" value="LmbE-like"/>
    <property type="match status" value="1"/>
</dbReference>
<keyword evidence="3" id="KW-1185">Reference proteome</keyword>
<reference evidence="2 3" key="1">
    <citation type="journal article" date="2014" name="Genome Announc.">
        <title>Draft Genome Sequence of Kocuria palustris PEL.</title>
        <authorList>
            <person name="Sharma G."/>
            <person name="Khatri I."/>
            <person name="Subramanian S."/>
        </authorList>
    </citation>
    <scope>NUCLEOTIDE SEQUENCE [LARGE SCALE GENOMIC DNA]</scope>
    <source>
        <strain evidence="2 3">PEL</strain>
    </source>
</reference>
<gene>
    <name evidence="2" type="ORF">C884_02350</name>
</gene>
<evidence type="ECO:0000256" key="1">
    <source>
        <dbReference type="ARBA" id="ARBA00022833"/>
    </source>
</evidence>
<proteinExistence type="predicted"/>
<dbReference type="STRING" id="71999.KPaMU14_00050"/>
<dbReference type="RefSeq" id="WP_006214393.1">
    <property type="nucleotide sequence ID" value="NZ_ANHZ02000007.1"/>
</dbReference>
<dbReference type="GO" id="GO:0016811">
    <property type="term" value="F:hydrolase activity, acting on carbon-nitrogen (but not peptide) bonds, in linear amides"/>
    <property type="evidence" value="ECO:0007669"/>
    <property type="project" value="TreeGrafter"/>
</dbReference>
<accession>M2YEN4</accession>
<organism evidence="2 3">
    <name type="scientific">Kocuria palustris PEL</name>
    <dbReference type="NCBI Taxonomy" id="1236550"/>
    <lineage>
        <taxon>Bacteria</taxon>
        <taxon>Bacillati</taxon>
        <taxon>Actinomycetota</taxon>
        <taxon>Actinomycetes</taxon>
        <taxon>Micrococcales</taxon>
        <taxon>Micrococcaceae</taxon>
        <taxon>Kocuria</taxon>
    </lineage>
</organism>
<evidence type="ECO:0000313" key="2">
    <source>
        <dbReference type="EMBL" id="EME36990.1"/>
    </source>
</evidence>
<dbReference type="InterPro" id="IPR003737">
    <property type="entry name" value="GlcNAc_PI_deacetylase-related"/>
</dbReference>
<dbReference type="GO" id="GO:0016137">
    <property type="term" value="P:glycoside metabolic process"/>
    <property type="evidence" value="ECO:0007669"/>
    <property type="project" value="UniProtKB-ARBA"/>
</dbReference>
<dbReference type="AlphaFoldDB" id="M2YEN4"/>
<evidence type="ECO:0000313" key="3">
    <source>
        <dbReference type="Proteomes" id="UP000009877"/>
    </source>
</evidence>
<name>M2YEN4_9MICC</name>
<dbReference type="Gene3D" id="3.40.50.10320">
    <property type="entry name" value="LmbE-like"/>
    <property type="match status" value="1"/>
</dbReference>
<dbReference type="Proteomes" id="UP000009877">
    <property type="component" value="Unassembled WGS sequence"/>
</dbReference>
<dbReference type="PANTHER" id="PTHR12993:SF26">
    <property type="entry name" value="1D-MYO-INOSITOL 2-ACETAMIDO-2-DEOXY-ALPHA-D-GLUCOPYRANOSIDE DEACETYLASE"/>
    <property type="match status" value="1"/>
</dbReference>
<dbReference type="Pfam" id="PF02585">
    <property type="entry name" value="PIG-L"/>
    <property type="match status" value="1"/>
</dbReference>